<organism evidence="1 2">
    <name type="scientific">Xylaria multiplex</name>
    <dbReference type="NCBI Taxonomy" id="323545"/>
    <lineage>
        <taxon>Eukaryota</taxon>
        <taxon>Fungi</taxon>
        <taxon>Dikarya</taxon>
        <taxon>Ascomycota</taxon>
        <taxon>Pezizomycotina</taxon>
        <taxon>Sordariomycetes</taxon>
        <taxon>Xylariomycetidae</taxon>
        <taxon>Xylariales</taxon>
        <taxon>Xylariaceae</taxon>
        <taxon>Xylaria</taxon>
    </lineage>
</organism>
<evidence type="ECO:0008006" key="3">
    <source>
        <dbReference type="Google" id="ProtNLM"/>
    </source>
</evidence>
<keyword evidence="2" id="KW-1185">Reference proteome</keyword>
<gene>
    <name evidence="1" type="ORF">GQX73_g4597</name>
</gene>
<name>A0A7C8MUK7_9PEZI</name>
<evidence type="ECO:0000313" key="1">
    <source>
        <dbReference type="EMBL" id="KAF2968953.1"/>
    </source>
</evidence>
<sequence>MEKTAPTRLRQIQVGAGRRGSGSHNVKEYERLRANLLLKCPAHLWPKSSYRAVCPHPILVAEDHRRQVMELSEALTTAITDIVDRWWSDPQARFFERMPLKREEEDLLRWLEDQVSKGRLKKYSACLGSWRPDFLIEDRVGSQNELAGENFLITEINGRFPFNGTVHVAHTQEALSDMNLGSFNLAATTTPTQIFDGLRSLFNPSVPLHLLIGEEAGMDIHMLIDAAKERLGIVPRLINPSDLRLEPDLREHGGYRLCCLSQKNGDVRMSPSPRTFINSAGETVEEIQQVGLELHQHELFGLPRDMLRQLSLCCFNDLRTILLVHDKRMLGIVKQELQELVHAQVLTPGQARALDKGIVDTFIPGSPQLRSLLENSIYSLALKDEYVLKPIRSGKGAGILFGDDLTPYEWSSALKGLQSQTAPLEKMYVVQRKVKHCLYDLVLHASGEKLNYPLVGTWHIMNGRFCGLGIWRSSGGRICAVSSGGSIICSASATL</sequence>
<dbReference type="Proteomes" id="UP000481858">
    <property type="component" value="Unassembled WGS sequence"/>
</dbReference>
<dbReference type="EMBL" id="WUBL01000043">
    <property type="protein sequence ID" value="KAF2968953.1"/>
    <property type="molecule type" value="Genomic_DNA"/>
</dbReference>
<dbReference type="AlphaFoldDB" id="A0A7C8MUK7"/>
<comment type="caution">
    <text evidence="1">The sequence shown here is derived from an EMBL/GenBank/DDBJ whole genome shotgun (WGS) entry which is preliminary data.</text>
</comment>
<dbReference type="OrthoDB" id="2117718at2759"/>
<accession>A0A7C8MUK7</accession>
<dbReference type="InParanoid" id="A0A7C8MUK7"/>
<reference evidence="1 2" key="1">
    <citation type="submission" date="2019-12" db="EMBL/GenBank/DDBJ databases">
        <title>Draft genome sequence of the ascomycete Xylaria multiplex DSM 110363.</title>
        <authorList>
            <person name="Buettner E."/>
            <person name="Kellner H."/>
        </authorList>
    </citation>
    <scope>NUCLEOTIDE SEQUENCE [LARGE SCALE GENOMIC DNA]</scope>
    <source>
        <strain evidence="1 2">DSM 110363</strain>
    </source>
</reference>
<proteinExistence type="predicted"/>
<protein>
    <recommendedName>
        <fullName evidence="3">ATP-grasp domain-containing protein</fullName>
    </recommendedName>
</protein>
<evidence type="ECO:0000313" key="2">
    <source>
        <dbReference type="Proteomes" id="UP000481858"/>
    </source>
</evidence>
<dbReference type="SUPFAM" id="SSF56059">
    <property type="entry name" value="Glutathione synthetase ATP-binding domain-like"/>
    <property type="match status" value="1"/>
</dbReference>